<evidence type="ECO:0000259" key="2">
    <source>
        <dbReference type="Pfam" id="PF04149"/>
    </source>
</evidence>
<keyword evidence="4" id="KW-1185">Reference proteome</keyword>
<sequence>MTHIPNSSSTPFTWTAPKRSGGNSNCVEVAHGITGVMPVRDSKNPAGPAIVFDDTAWNGFVNGLKTDTATR</sequence>
<dbReference type="OrthoDB" id="4570646at2"/>
<feature type="compositionally biased region" description="Polar residues" evidence="1">
    <location>
        <begin position="1"/>
        <end position="13"/>
    </location>
</feature>
<feature type="region of interest" description="Disordered" evidence="1">
    <location>
        <begin position="1"/>
        <end position="23"/>
    </location>
</feature>
<dbReference type="Pfam" id="PF04149">
    <property type="entry name" value="DUF397"/>
    <property type="match status" value="1"/>
</dbReference>
<name>A0A1V4A239_9ACTN</name>
<evidence type="ECO:0000313" key="4">
    <source>
        <dbReference type="Proteomes" id="UP000190539"/>
    </source>
</evidence>
<proteinExistence type="predicted"/>
<dbReference type="InterPro" id="IPR007278">
    <property type="entry name" value="DUF397"/>
</dbReference>
<dbReference type="AlphaFoldDB" id="A0A1V4A239"/>
<protein>
    <recommendedName>
        <fullName evidence="2">DUF397 domain-containing protein</fullName>
    </recommendedName>
</protein>
<evidence type="ECO:0000256" key="1">
    <source>
        <dbReference type="SAM" id="MobiDB-lite"/>
    </source>
</evidence>
<gene>
    <name evidence="3" type="ORF">B1H18_29400</name>
</gene>
<accession>A0A1V4A239</accession>
<dbReference type="RefSeq" id="WP_077973187.1">
    <property type="nucleotide sequence ID" value="NZ_CP045178.1"/>
</dbReference>
<feature type="domain" description="DUF397" evidence="2">
    <location>
        <begin position="13"/>
        <end position="65"/>
    </location>
</feature>
<dbReference type="STRING" id="83656.B1H18_29400"/>
<comment type="caution">
    <text evidence="3">The sequence shown here is derived from an EMBL/GenBank/DDBJ whole genome shotgun (WGS) entry which is preliminary data.</text>
</comment>
<evidence type="ECO:0000313" key="3">
    <source>
        <dbReference type="EMBL" id="OON72511.1"/>
    </source>
</evidence>
<dbReference type="Proteomes" id="UP000190539">
    <property type="component" value="Unassembled WGS sequence"/>
</dbReference>
<reference evidence="3 4" key="1">
    <citation type="submission" date="2017-02" db="EMBL/GenBank/DDBJ databases">
        <title>Draft Genome Sequence of Streptomyces tsukubaensis F601, a Producer of the immunosuppressant tacrolimus FK506.</title>
        <authorList>
            <person name="Zong G."/>
            <person name="Zhong C."/>
            <person name="Fu J."/>
            <person name="Qin R."/>
            <person name="Cao G."/>
        </authorList>
    </citation>
    <scope>NUCLEOTIDE SEQUENCE [LARGE SCALE GENOMIC DNA]</scope>
    <source>
        <strain evidence="3 4">F601</strain>
    </source>
</reference>
<organism evidence="3 4">
    <name type="scientific">Streptomyces tsukubensis</name>
    <dbReference type="NCBI Taxonomy" id="83656"/>
    <lineage>
        <taxon>Bacteria</taxon>
        <taxon>Bacillati</taxon>
        <taxon>Actinomycetota</taxon>
        <taxon>Actinomycetes</taxon>
        <taxon>Kitasatosporales</taxon>
        <taxon>Streptomycetaceae</taxon>
        <taxon>Streptomyces</taxon>
    </lineage>
</organism>
<dbReference type="EMBL" id="MVFC01000037">
    <property type="protein sequence ID" value="OON72511.1"/>
    <property type="molecule type" value="Genomic_DNA"/>
</dbReference>